<evidence type="ECO:0000313" key="3">
    <source>
        <dbReference type="EMBL" id="CAE0760187.1"/>
    </source>
</evidence>
<dbReference type="Pfam" id="PF00535">
    <property type="entry name" value="Glycos_transf_2"/>
    <property type="match status" value="1"/>
</dbReference>
<evidence type="ECO:0000259" key="2">
    <source>
        <dbReference type="Pfam" id="PF00535"/>
    </source>
</evidence>
<feature type="compositionally biased region" description="Low complexity" evidence="1">
    <location>
        <begin position="329"/>
        <end position="341"/>
    </location>
</feature>
<evidence type="ECO:0000256" key="1">
    <source>
        <dbReference type="SAM" id="MobiDB-lite"/>
    </source>
</evidence>
<proteinExistence type="predicted"/>
<dbReference type="SUPFAM" id="SSF53448">
    <property type="entry name" value="Nucleotide-diphospho-sugar transferases"/>
    <property type="match status" value="1"/>
</dbReference>
<dbReference type="InterPro" id="IPR029044">
    <property type="entry name" value="Nucleotide-diphossugar_trans"/>
</dbReference>
<dbReference type="AlphaFoldDB" id="A0A7S4BB36"/>
<organism evidence="3">
    <name type="scientific">Chrysotila carterae</name>
    <name type="common">Marine alga</name>
    <name type="synonym">Syracosphaera carterae</name>
    <dbReference type="NCBI Taxonomy" id="13221"/>
    <lineage>
        <taxon>Eukaryota</taxon>
        <taxon>Haptista</taxon>
        <taxon>Haptophyta</taxon>
        <taxon>Prymnesiophyceae</taxon>
        <taxon>Isochrysidales</taxon>
        <taxon>Isochrysidaceae</taxon>
        <taxon>Chrysotila</taxon>
    </lineage>
</organism>
<accession>A0A7S4BB36</accession>
<feature type="domain" description="Glycosyltransferase 2-like" evidence="2">
    <location>
        <begin position="350"/>
        <end position="466"/>
    </location>
</feature>
<sequence length="614" mass="66745">MEVVLPTARRRPSRGEAEGGSYVGCTGARRLAALVCSLQILLLAPIVNLLRTFSAEADERTVGSSLPVRGAKRVLLVIDQARVEASLLSAYVGLLATLAQSCHGRLVILLTGSPGRHGLSVRAQLGSFPPEGVDLSTVRWRVLPVTRHVYDSSEAAALSFRTYEWLADQQLGYDIIAFHSSGGAAYYPLLGRGQGLGLQSSRIVLLMPQALREAWLQGRSAGASMDELEQDHMQRSAAFMADVVVTSSSTYRFIHEDGWKLASQILIFDDLQLDEQQLPLAGAGGSLPFDVSAAFSMWSASQLPLHQLSSASPPPPRRPHGARTYARPASARGDSGSGDASEGDAAVMVTVCVVHHERGALLLQALESVRRQTLPPEEIQVIVVDDGSTSAQALATLSHVAAWPEFVSGKWQLLLRPARYLGASRNEAARHAQGEFLFFLDDDNCLKPHALETLLHAAHASGAQILTSPNEKWPSAEPPPLSHKSTERWLPLGAAAAVGVFKNCFGDANALVRRNAFITLRGFTEDPNVGHEDWELWARAVLQGYTLQVIPLPIYWYRLGQGGMLSQSLGATQIAQVQLHANHARNIRPYLQRLAGWPEAQDLLRLAQGMYYKK</sequence>
<dbReference type="InterPro" id="IPR001173">
    <property type="entry name" value="Glyco_trans_2-like"/>
</dbReference>
<protein>
    <recommendedName>
        <fullName evidence="2">Glycosyltransferase 2-like domain-containing protein</fullName>
    </recommendedName>
</protein>
<dbReference type="PANTHER" id="PTHR22916:SF30">
    <property type="entry name" value="IPT_TIG DOMAIN-CONTAINING PROTEIN"/>
    <property type="match status" value="1"/>
</dbReference>
<dbReference type="CDD" id="cd00761">
    <property type="entry name" value="Glyco_tranf_GTA_type"/>
    <property type="match status" value="1"/>
</dbReference>
<dbReference type="Gene3D" id="3.90.550.10">
    <property type="entry name" value="Spore Coat Polysaccharide Biosynthesis Protein SpsA, Chain A"/>
    <property type="match status" value="1"/>
</dbReference>
<dbReference type="EMBL" id="HBIZ01020345">
    <property type="protein sequence ID" value="CAE0760187.1"/>
    <property type="molecule type" value="Transcribed_RNA"/>
</dbReference>
<reference evidence="3" key="1">
    <citation type="submission" date="2021-01" db="EMBL/GenBank/DDBJ databases">
        <authorList>
            <person name="Corre E."/>
            <person name="Pelletier E."/>
            <person name="Niang G."/>
            <person name="Scheremetjew M."/>
            <person name="Finn R."/>
            <person name="Kale V."/>
            <person name="Holt S."/>
            <person name="Cochrane G."/>
            <person name="Meng A."/>
            <person name="Brown T."/>
            <person name="Cohen L."/>
        </authorList>
    </citation>
    <scope>NUCLEOTIDE SEQUENCE</scope>
    <source>
        <strain evidence="3">CCMP645</strain>
    </source>
</reference>
<feature type="region of interest" description="Disordered" evidence="1">
    <location>
        <begin position="306"/>
        <end position="341"/>
    </location>
</feature>
<dbReference type="PANTHER" id="PTHR22916">
    <property type="entry name" value="GLYCOSYLTRANSFERASE"/>
    <property type="match status" value="1"/>
</dbReference>
<name>A0A7S4BB36_CHRCT</name>
<gene>
    <name evidence="3" type="ORF">PCAR00345_LOCUS12793</name>
</gene>